<dbReference type="HOGENOM" id="CLU_026209_7_2_3"/>
<dbReference type="SUPFAM" id="SSF53474">
    <property type="entry name" value="alpha/beta-Hydrolases"/>
    <property type="match status" value="1"/>
</dbReference>
<proteinExistence type="inferred from homology"/>
<evidence type="ECO:0000256" key="1">
    <source>
        <dbReference type="ARBA" id="ARBA00001613"/>
    </source>
</evidence>
<reference evidence="7" key="1">
    <citation type="journal article" date="2013" name="Proc. Natl. Acad. Sci. U.S.A.">
        <title>Improving the coverage of the cyanobacterial phylum using diversity-driven genome sequencing.</title>
        <authorList>
            <person name="Shih P.M."/>
            <person name="Wu D."/>
            <person name="Latifi A."/>
            <person name="Axen S.D."/>
            <person name="Fewer D.P."/>
            <person name="Talla E."/>
            <person name="Calteau A."/>
            <person name="Cai F."/>
            <person name="Tandeau de Marsac N."/>
            <person name="Rippka R."/>
            <person name="Herdman M."/>
            <person name="Sivonen K."/>
            <person name="Coursin T."/>
            <person name="Laurent T."/>
            <person name="Goodwin L."/>
            <person name="Nolan M."/>
            <person name="Davenport K.W."/>
            <person name="Han C.S."/>
            <person name="Rubin E.M."/>
            <person name="Eisen J.A."/>
            <person name="Woyke T."/>
            <person name="Gugger M."/>
            <person name="Kerfeld C.A."/>
        </authorList>
    </citation>
    <scope>NUCLEOTIDE SEQUENCE [LARGE SCALE GENOMIC DNA]</scope>
    <source>
        <strain evidence="7">ATCC 29371 / PCC 7437</strain>
    </source>
</reference>
<accession>K9XY23</accession>
<keyword evidence="7" id="KW-1185">Reference proteome</keyword>
<evidence type="ECO:0000256" key="2">
    <source>
        <dbReference type="ARBA" id="ARBA00008645"/>
    </source>
</evidence>
<gene>
    <name evidence="6" type="ordered locus">Sta7437_3503</name>
</gene>
<comment type="similarity">
    <text evidence="2">Belongs to the AB hydrolase superfamily.</text>
</comment>
<evidence type="ECO:0000313" key="6">
    <source>
        <dbReference type="EMBL" id="AFZ37001.1"/>
    </source>
</evidence>
<dbReference type="AlphaFoldDB" id="K9XY23"/>
<dbReference type="PANTHER" id="PTHR11614">
    <property type="entry name" value="PHOSPHOLIPASE-RELATED"/>
    <property type="match status" value="1"/>
</dbReference>
<dbReference type="GO" id="GO:0047372">
    <property type="term" value="F:monoacylglycerol lipase activity"/>
    <property type="evidence" value="ECO:0007669"/>
    <property type="project" value="UniProtKB-EC"/>
</dbReference>
<protein>
    <recommendedName>
        <fullName evidence="4">Monoacylglycerol lipase</fullName>
        <ecNumber evidence="3">3.1.1.23</ecNumber>
    </recommendedName>
</protein>
<dbReference type="InterPro" id="IPR051044">
    <property type="entry name" value="MAG_DAG_Lipase"/>
</dbReference>
<dbReference type="KEGG" id="scs:Sta7437_3503"/>
<comment type="catalytic activity">
    <reaction evidence="1">
        <text>Hydrolyzes glycerol monoesters of long-chain fatty acids.</text>
        <dbReference type="EC" id="3.1.1.23"/>
    </reaction>
</comment>
<dbReference type="PRINTS" id="PR00111">
    <property type="entry name" value="ABHYDROLASE"/>
</dbReference>
<sequence>MKHWEGTFPGANGLNLYCQSWHPQTLAKAVLVIIPGHGGHSGIFTKMIKYLIERDYIVYSFDLRGNGRSPGQRGYINNWAEFRADLKAFLHLVKTKEPELPLFVIGQSLGGTIALDYVLREPSNQLKGLILIAPALGLGVNPWKILIGKLLSRILPHFSLDTGIDFSASSRDPEVVAACAQDTLRHSQGTARLATELLKTIDWIYLHVTELQIPLLILHGGADRVTLSESSRLFFERLTLADKEIREYPDSYHELHNDLNYQEVLTDIKDWLNRN</sequence>
<dbReference type="Proteomes" id="UP000010473">
    <property type="component" value="Chromosome"/>
</dbReference>
<keyword evidence="6" id="KW-0378">Hydrolase</keyword>
<dbReference type="InterPro" id="IPR000073">
    <property type="entry name" value="AB_hydrolase_1"/>
</dbReference>
<dbReference type="Gene3D" id="3.40.50.1820">
    <property type="entry name" value="alpha/beta hydrolase"/>
    <property type="match status" value="1"/>
</dbReference>
<dbReference type="OrthoDB" id="9806902at2"/>
<evidence type="ECO:0000259" key="5">
    <source>
        <dbReference type="Pfam" id="PF12146"/>
    </source>
</evidence>
<dbReference type="eggNOG" id="COG2267">
    <property type="taxonomic scope" value="Bacteria"/>
</dbReference>
<evidence type="ECO:0000256" key="3">
    <source>
        <dbReference type="ARBA" id="ARBA00013254"/>
    </source>
</evidence>
<dbReference type="Pfam" id="PF12146">
    <property type="entry name" value="Hydrolase_4"/>
    <property type="match status" value="1"/>
</dbReference>
<organism evidence="6 7">
    <name type="scientific">Stanieria cyanosphaera (strain ATCC 29371 / PCC 7437)</name>
    <dbReference type="NCBI Taxonomy" id="111780"/>
    <lineage>
        <taxon>Bacteria</taxon>
        <taxon>Bacillati</taxon>
        <taxon>Cyanobacteriota</taxon>
        <taxon>Cyanophyceae</taxon>
        <taxon>Pleurocapsales</taxon>
        <taxon>Dermocarpellaceae</taxon>
        <taxon>Stanieria</taxon>
    </lineage>
</organism>
<evidence type="ECO:0000256" key="4">
    <source>
        <dbReference type="ARBA" id="ARBA00071261"/>
    </source>
</evidence>
<evidence type="ECO:0000313" key="7">
    <source>
        <dbReference type="Proteomes" id="UP000010473"/>
    </source>
</evidence>
<dbReference type="EMBL" id="CP003653">
    <property type="protein sequence ID" value="AFZ37001.1"/>
    <property type="molecule type" value="Genomic_DNA"/>
</dbReference>
<feature type="domain" description="Serine aminopeptidase S33" evidence="5">
    <location>
        <begin position="27"/>
        <end position="259"/>
    </location>
</feature>
<dbReference type="PATRIC" id="fig|111780.3.peg.3630"/>
<name>K9XY23_STAC7</name>
<dbReference type="STRING" id="111780.Sta7437_3503"/>
<dbReference type="FunFam" id="3.40.50.1820:FF:000117">
    <property type="entry name" value="Monoglyceride lipase, putative"/>
    <property type="match status" value="1"/>
</dbReference>
<dbReference type="InterPro" id="IPR029058">
    <property type="entry name" value="AB_hydrolase_fold"/>
</dbReference>
<dbReference type="InterPro" id="IPR022742">
    <property type="entry name" value="Hydrolase_4"/>
</dbReference>
<dbReference type="EC" id="3.1.1.23" evidence="3"/>
<dbReference type="RefSeq" id="WP_015194663.1">
    <property type="nucleotide sequence ID" value="NC_019748.1"/>
</dbReference>